<dbReference type="SUPFAM" id="SSF53597">
    <property type="entry name" value="Dihydrofolate reductase-like"/>
    <property type="match status" value="1"/>
</dbReference>
<dbReference type="Proteomes" id="UP000295818">
    <property type="component" value="Unassembled WGS sequence"/>
</dbReference>
<dbReference type="RefSeq" id="WP_132190765.1">
    <property type="nucleotide sequence ID" value="NZ_SLWM01000008.1"/>
</dbReference>
<evidence type="ECO:0000313" key="2">
    <source>
        <dbReference type="Proteomes" id="UP000295818"/>
    </source>
</evidence>
<sequence length="194" mass="20528">MSKVIASAAVSLDGFIADTDDAVGPLFDFYNNGPVEVYGTDKGRPFKVSEATAGYINSVWPTVGATVIGRHLFDLTNGWHGVPAVGEHVFVVTHEAPADWPFPDAPFTFVNGVEDAINQAKDFAGDRAVSLTAGNLTGQALAAGLVDEVVLNLVPVVFGTGIPFFGTYAGAQVLLDDPSVIQGTRVTHLHYRVR</sequence>
<keyword evidence="2" id="KW-1185">Reference proteome</keyword>
<accession>A0ABY2BI87</accession>
<gene>
    <name evidence="1" type="ORF">EV644_108227</name>
</gene>
<protein>
    <submittedName>
        <fullName evidence="1">Dihydrofolate reductase</fullName>
    </submittedName>
</protein>
<reference evidence="1 2" key="1">
    <citation type="journal article" date="2015" name="Stand. Genomic Sci.">
        <title>Genomic Encyclopedia of Bacterial and Archaeal Type Strains, Phase III: the genomes of soil and plant-associated and newly described type strains.</title>
        <authorList>
            <person name="Whitman W.B."/>
            <person name="Woyke T."/>
            <person name="Klenk H.P."/>
            <person name="Zhou Y."/>
            <person name="Lilburn T.G."/>
            <person name="Beck B.J."/>
            <person name="De Vos P."/>
            <person name="Vandamme P."/>
            <person name="Eisen J.A."/>
            <person name="Garrity G."/>
            <person name="Hugenholtz P."/>
            <person name="Kyrpides N.C."/>
        </authorList>
    </citation>
    <scope>NUCLEOTIDE SEQUENCE [LARGE SCALE GENOMIC DNA]</scope>
    <source>
        <strain evidence="1 2">VKM Ac-2538</strain>
    </source>
</reference>
<dbReference type="InterPro" id="IPR024072">
    <property type="entry name" value="DHFR-like_dom_sf"/>
</dbReference>
<dbReference type="Gene3D" id="3.40.430.10">
    <property type="entry name" value="Dihydrofolate Reductase, subunit A"/>
    <property type="match status" value="1"/>
</dbReference>
<name>A0ABY2BI87_9ACTN</name>
<evidence type="ECO:0000313" key="1">
    <source>
        <dbReference type="EMBL" id="TCO21013.1"/>
    </source>
</evidence>
<dbReference type="EMBL" id="SLWM01000008">
    <property type="protein sequence ID" value="TCO21013.1"/>
    <property type="molecule type" value="Genomic_DNA"/>
</dbReference>
<comment type="caution">
    <text evidence="1">The sequence shown here is derived from an EMBL/GenBank/DDBJ whole genome shotgun (WGS) entry which is preliminary data.</text>
</comment>
<proteinExistence type="predicted"/>
<organism evidence="1 2">
    <name type="scientific">Kribbella orskensis</name>
    <dbReference type="NCBI Taxonomy" id="2512216"/>
    <lineage>
        <taxon>Bacteria</taxon>
        <taxon>Bacillati</taxon>
        <taxon>Actinomycetota</taxon>
        <taxon>Actinomycetes</taxon>
        <taxon>Propionibacteriales</taxon>
        <taxon>Kribbellaceae</taxon>
        <taxon>Kribbella</taxon>
    </lineage>
</organism>